<evidence type="ECO:0000256" key="1">
    <source>
        <dbReference type="SAM" id="SignalP"/>
    </source>
</evidence>
<accession>A0AA38PE44</accession>
<evidence type="ECO:0000313" key="2">
    <source>
        <dbReference type="EMBL" id="KAJ3841237.1"/>
    </source>
</evidence>
<reference evidence="2" key="1">
    <citation type="submission" date="2022-08" db="EMBL/GenBank/DDBJ databases">
        <authorList>
            <consortium name="DOE Joint Genome Institute"/>
            <person name="Min B."/>
            <person name="Riley R."/>
            <person name="Sierra-Patev S."/>
            <person name="Naranjo-Ortiz M."/>
            <person name="Looney B."/>
            <person name="Konkel Z."/>
            <person name="Slot J.C."/>
            <person name="Sakamoto Y."/>
            <person name="Steenwyk J.L."/>
            <person name="Rokas A."/>
            <person name="Carro J."/>
            <person name="Camarero S."/>
            <person name="Ferreira P."/>
            <person name="Molpeceres G."/>
            <person name="Ruiz-Duenas F.J."/>
            <person name="Serrano A."/>
            <person name="Henrissat B."/>
            <person name="Drula E."/>
            <person name="Hughes K.W."/>
            <person name="Mata J.L."/>
            <person name="Ishikawa N.K."/>
            <person name="Vargas-Isla R."/>
            <person name="Ushijima S."/>
            <person name="Smith C.A."/>
            <person name="Ahrendt S."/>
            <person name="Andreopoulos W."/>
            <person name="He G."/>
            <person name="Labutti K."/>
            <person name="Lipzen A."/>
            <person name="Ng V."/>
            <person name="Sandor L."/>
            <person name="Barry K."/>
            <person name="Martinez A.T."/>
            <person name="Xiao Y."/>
            <person name="Gibbons J.G."/>
            <person name="Terashima K."/>
            <person name="Hibbett D.S."/>
            <person name="Grigoriev I.V."/>
        </authorList>
    </citation>
    <scope>NUCLEOTIDE SEQUENCE</scope>
    <source>
        <strain evidence="2">TFB9207</strain>
    </source>
</reference>
<dbReference type="InterPro" id="IPR032710">
    <property type="entry name" value="NTF2-like_dom_sf"/>
</dbReference>
<dbReference type="SUPFAM" id="SSF54427">
    <property type="entry name" value="NTF2-like"/>
    <property type="match status" value="1"/>
</dbReference>
<keyword evidence="3" id="KW-1185">Reference proteome</keyword>
<sequence>MWSRSQLLALATAFCDAFAQHKDVGTILSYFSTTEQVSATEHGERALAPFLGQSFEGLDGVRSYFGTIATLLSYEKMEFSEFTVDAEAGKVACKGKATFIWTETRQNWDETFAYMLDFDDEGKIQRYQVWADSGAAYLARKGQLDEVRKPYGYTGNPIDEFMVGETMRTSWNRLSSSTSAH</sequence>
<evidence type="ECO:0000313" key="3">
    <source>
        <dbReference type="Proteomes" id="UP001163846"/>
    </source>
</evidence>
<gene>
    <name evidence="2" type="ORF">F5878DRAFT_650642</name>
</gene>
<proteinExistence type="predicted"/>
<dbReference type="EMBL" id="MU806047">
    <property type="protein sequence ID" value="KAJ3841237.1"/>
    <property type="molecule type" value="Genomic_DNA"/>
</dbReference>
<feature type="chain" id="PRO_5041413540" description="SnoaL-like domain-containing protein" evidence="1">
    <location>
        <begin position="20"/>
        <end position="181"/>
    </location>
</feature>
<evidence type="ECO:0008006" key="4">
    <source>
        <dbReference type="Google" id="ProtNLM"/>
    </source>
</evidence>
<comment type="caution">
    <text evidence="2">The sequence shown here is derived from an EMBL/GenBank/DDBJ whole genome shotgun (WGS) entry which is preliminary data.</text>
</comment>
<keyword evidence="1" id="KW-0732">Signal</keyword>
<organism evidence="2 3">
    <name type="scientific">Lentinula raphanica</name>
    <dbReference type="NCBI Taxonomy" id="153919"/>
    <lineage>
        <taxon>Eukaryota</taxon>
        <taxon>Fungi</taxon>
        <taxon>Dikarya</taxon>
        <taxon>Basidiomycota</taxon>
        <taxon>Agaricomycotina</taxon>
        <taxon>Agaricomycetes</taxon>
        <taxon>Agaricomycetidae</taxon>
        <taxon>Agaricales</taxon>
        <taxon>Marasmiineae</taxon>
        <taxon>Omphalotaceae</taxon>
        <taxon>Lentinula</taxon>
    </lineage>
</organism>
<dbReference type="Proteomes" id="UP001163846">
    <property type="component" value="Unassembled WGS sequence"/>
</dbReference>
<dbReference type="Gene3D" id="3.10.450.50">
    <property type="match status" value="1"/>
</dbReference>
<feature type="signal peptide" evidence="1">
    <location>
        <begin position="1"/>
        <end position="19"/>
    </location>
</feature>
<dbReference type="AlphaFoldDB" id="A0AA38PE44"/>
<name>A0AA38PE44_9AGAR</name>
<protein>
    <recommendedName>
        <fullName evidence="4">SnoaL-like domain-containing protein</fullName>
    </recommendedName>
</protein>